<protein>
    <recommendedName>
        <fullName evidence="3">Lipoprotein</fullName>
    </recommendedName>
</protein>
<dbReference type="PROSITE" id="PS51257">
    <property type="entry name" value="PROKAR_LIPOPROTEIN"/>
    <property type="match status" value="1"/>
</dbReference>
<dbReference type="AlphaFoldDB" id="A0A5D4NR65"/>
<reference evidence="1 2" key="1">
    <citation type="submission" date="2019-08" db="EMBL/GenBank/DDBJ databases">
        <title>Bacillus genomes from the desert of Cuatro Cienegas, Coahuila.</title>
        <authorList>
            <person name="Olmedo-Alvarez G."/>
        </authorList>
    </citation>
    <scope>NUCLEOTIDE SEQUENCE [LARGE SCALE GENOMIC DNA]</scope>
    <source>
        <strain evidence="1 2">CH34_1T</strain>
    </source>
</reference>
<proteinExistence type="predicted"/>
<dbReference type="Proteomes" id="UP000322267">
    <property type="component" value="Unassembled WGS sequence"/>
</dbReference>
<evidence type="ECO:0000313" key="1">
    <source>
        <dbReference type="EMBL" id="TYS16657.1"/>
    </source>
</evidence>
<gene>
    <name evidence="1" type="ORF">FZC78_11755</name>
</gene>
<dbReference type="RefSeq" id="WP_148939894.1">
    <property type="nucleotide sequence ID" value="NZ_VTEI01000005.1"/>
</dbReference>
<organism evidence="1 2">
    <name type="scientific">Rossellomorea vietnamensis</name>
    <dbReference type="NCBI Taxonomy" id="218284"/>
    <lineage>
        <taxon>Bacteria</taxon>
        <taxon>Bacillati</taxon>
        <taxon>Bacillota</taxon>
        <taxon>Bacilli</taxon>
        <taxon>Bacillales</taxon>
        <taxon>Bacillaceae</taxon>
        <taxon>Rossellomorea</taxon>
    </lineage>
</organism>
<dbReference type="EMBL" id="VTEI01000005">
    <property type="protein sequence ID" value="TYS16657.1"/>
    <property type="molecule type" value="Genomic_DNA"/>
</dbReference>
<dbReference type="OrthoDB" id="2935818at2"/>
<sequence length="131" mass="14794">MKLKLIISSLAITFTLAGCTQPEQKQEIAVEKIEEGEVVETVHTITSQEEIESLMATLENEKWTKVDLYAGTDFMFSVDNKKVDVHIHSKNNSIEMFRPSADGNERAVILHEEAEVFYELLTGDSIENFEG</sequence>
<evidence type="ECO:0008006" key="3">
    <source>
        <dbReference type="Google" id="ProtNLM"/>
    </source>
</evidence>
<comment type="caution">
    <text evidence="1">The sequence shown here is derived from an EMBL/GenBank/DDBJ whole genome shotgun (WGS) entry which is preliminary data.</text>
</comment>
<name>A0A5D4NR65_9BACI</name>
<accession>A0A5D4NR65</accession>
<evidence type="ECO:0000313" key="2">
    <source>
        <dbReference type="Proteomes" id="UP000322267"/>
    </source>
</evidence>